<reference evidence="2" key="1">
    <citation type="submission" date="2022-11" db="UniProtKB">
        <authorList>
            <consortium name="WormBaseParasite"/>
        </authorList>
    </citation>
    <scope>IDENTIFICATION</scope>
</reference>
<proteinExistence type="predicted"/>
<keyword evidence="1" id="KW-1185">Reference proteome</keyword>
<sequence length="102" mass="11523">MNSQTHHYNKFHDEARPGPIDSILYKYITYVGNYHDSLRAGMRLDVRTAEQQKKPTHCSLLNVVDKTGNAVVDATLCVNRSLTPNNLLISSPSAFLKLENKH</sequence>
<accession>A0A915JCU0</accession>
<dbReference type="Proteomes" id="UP000887565">
    <property type="component" value="Unplaced"/>
</dbReference>
<evidence type="ECO:0000313" key="1">
    <source>
        <dbReference type="Proteomes" id="UP000887565"/>
    </source>
</evidence>
<evidence type="ECO:0000313" key="2">
    <source>
        <dbReference type="WBParaSite" id="nRc.2.0.1.t24328-RA"/>
    </source>
</evidence>
<dbReference type="WBParaSite" id="nRc.2.0.1.t24328-RA">
    <property type="protein sequence ID" value="nRc.2.0.1.t24328-RA"/>
    <property type="gene ID" value="nRc.2.0.1.g24328"/>
</dbReference>
<dbReference type="AlphaFoldDB" id="A0A915JCU0"/>
<protein>
    <submittedName>
        <fullName evidence="2">Uncharacterized protein</fullName>
    </submittedName>
</protein>
<name>A0A915JCU0_ROMCU</name>
<organism evidence="1 2">
    <name type="scientific">Romanomermis culicivorax</name>
    <name type="common">Nematode worm</name>
    <dbReference type="NCBI Taxonomy" id="13658"/>
    <lineage>
        <taxon>Eukaryota</taxon>
        <taxon>Metazoa</taxon>
        <taxon>Ecdysozoa</taxon>
        <taxon>Nematoda</taxon>
        <taxon>Enoplea</taxon>
        <taxon>Dorylaimia</taxon>
        <taxon>Mermithida</taxon>
        <taxon>Mermithoidea</taxon>
        <taxon>Mermithidae</taxon>
        <taxon>Romanomermis</taxon>
    </lineage>
</organism>